<feature type="transmembrane region" description="Helical" evidence="1">
    <location>
        <begin position="12"/>
        <end position="35"/>
    </location>
</feature>
<feature type="transmembrane region" description="Helical" evidence="1">
    <location>
        <begin position="76"/>
        <end position="94"/>
    </location>
</feature>
<dbReference type="InterPro" id="IPR004891">
    <property type="entry name" value="Mercury-R_MerC"/>
</dbReference>
<comment type="caution">
    <text evidence="2">The sequence shown here is derived from an EMBL/GenBank/DDBJ whole genome shotgun (WGS) entry which is preliminary data.</text>
</comment>
<dbReference type="EMBL" id="JADWOX010000014">
    <property type="protein sequence ID" value="MBI1685671.1"/>
    <property type="molecule type" value="Genomic_DNA"/>
</dbReference>
<keyword evidence="1" id="KW-1133">Transmembrane helix</keyword>
<sequence length="133" mass="13637">MARHTHLQRGLDGAAIGLSGLCLVHCLALPVMAALLPLAANLSHAEWLHPLFLAMAAPISVFALARSGNWRRPGMVALAAVGLALMTAGAFAPIGDWAEAGLTSLGGLMLAGVHVLNARICSCAERGELEPAA</sequence>
<feature type="transmembrane region" description="Helical" evidence="1">
    <location>
        <begin position="47"/>
        <end position="64"/>
    </location>
</feature>
<dbReference type="Proteomes" id="UP000639859">
    <property type="component" value="Unassembled WGS sequence"/>
</dbReference>
<organism evidence="2 3">
    <name type="scientific">Caulobacter hibisci</name>
    <dbReference type="NCBI Taxonomy" id="2035993"/>
    <lineage>
        <taxon>Bacteria</taxon>
        <taxon>Pseudomonadati</taxon>
        <taxon>Pseudomonadota</taxon>
        <taxon>Alphaproteobacteria</taxon>
        <taxon>Caulobacterales</taxon>
        <taxon>Caulobacteraceae</taxon>
        <taxon>Caulobacter</taxon>
    </lineage>
</organism>
<evidence type="ECO:0000313" key="3">
    <source>
        <dbReference type="Proteomes" id="UP000639859"/>
    </source>
</evidence>
<name>A0ABS0T1S1_9CAUL</name>
<dbReference type="Pfam" id="PF03203">
    <property type="entry name" value="MerC"/>
    <property type="match status" value="1"/>
</dbReference>
<keyword evidence="3" id="KW-1185">Reference proteome</keyword>
<accession>A0ABS0T1S1</accession>
<evidence type="ECO:0000313" key="2">
    <source>
        <dbReference type="EMBL" id="MBI1685671.1"/>
    </source>
</evidence>
<dbReference type="RefSeq" id="WP_198577570.1">
    <property type="nucleotide sequence ID" value="NZ_JADWOX010000014.1"/>
</dbReference>
<keyword evidence="1" id="KW-0812">Transmembrane</keyword>
<proteinExistence type="predicted"/>
<gene>
    <name evidence="2" type="ORF">I4Q42_18550</name>
</gene>
<evidence type="ECO:0000256" key="1">
    <source>
        <dbReference type="SAM" id="Phobius"/>
    </source>
</evidence>
<protein>
    <submittedName>
        <fullName evidence="2">MerC domain-containing protein</fullName>
    </submittedName>
</protein>
<keyword evidence="1" id="KW-0472">Membrane</keyword>
<reference evidence="2 3" key="1">
    <citation type="submission" date="2020-11" db="EMBL/GenBank/DDBJ databases">
        <title>genome sequence of strain KACC 18849.</title>
        <authorList>
            <person name="Gao J."/>
            <person name="Zhang X."/>
        </authorList>
    </citation>
    <scope>NUCLEOTIDE SEQUENCE [LARGE SCALE GENOMIC DNA]</scope>
    <source>
        <strain evidence="2 3">KACC 18849</strain>
    </source>
</reference>